<keyword evidence="2" id="KW-0963">Cytoplasm</keyword>
<protein>
    <recommendedName>
        <fullName evidence="2">PF03932 family protein CutC</fullName>
    </recommendedName>
</protein>
<dbReference type="EMBL" id="LDRB01000006">
    <property type="protein sequence ID" value="KTR42681.1"/>
    <property type="molecule type" value="Genomic_DNA"/>
</dbReference>
<dbReference type="PANTHER" id="PTHR12598">
    <property type="entry name" value="COPPER HOMEOSTASIS PROTEIN CUTC"/>
    <property type="match status" value="1"/>
</dbReference>
<evidence type="ECO:0000256" key="1">
    <source>
        <dbReference type="ARBA" id="ARBA00007768"/>
    </source>
</evidence>
<sequence length="251" mass="24993">MTPAPAIPVALEIAVTSPAGAIVARDAGADRVELCVGLELGGLTPSQALVEATHETGIPAHALVRCRPGGFTYDIDELALMEREVRTVLRSGAAGVVVGALRPDRSLDEDALRRFVDAARSVSAHAQVTLHRAVDHAADPVATVARLADLGVTRVLTSGGAASAPAGAATIARMVDAAGPVQVMAGAGVRPEDIAALVATGVAAVHLSAKRSVGGAGHGGVLMGSGDDDSGHAVTDPAVVAAARTALDRSA</sequence>
<dbReference type="RefSeq" id="WP_058727477.1">
    <property type="nucleotide sequence ID" value="NZ_LDRB01000006.1"/>
</dbReference>
<accession>A0ABR5SDU2</accession>
<dbReference type="SUPFAM" id="SSF110395">
    <property type="entry name" value="CutC-like"/>
    <property type="match status" value="1"/>
</dbReference>
<organism evidence="3 4">
    <name type="scientific">Curtobacterium oceanosedimentum</name>
    <dbReference type="NCBI Taxonomy" id="465820"/>
    <lineage>
        <taxon>Bacteria</taxon>
        <taxon>Bacillati</taxon>
        <taxon>Actinomycetota</taxon>
        <taxon>Actinomycetes</taxon>
        <taxon>Micrococcales</taxon>
        <taxon>Microbacteriaceae</taxon>
        <taxon>Curtobacterium</taxon>
    </lineage>
</organism>
<dbReference type="Proteomes" id="UP000078335">
    <property type="component" value="Unassembled WGS sequence"/>
</dbReference>
<keyword evidence="4" id="KW-1185">Reference proteome</keyword>
<dbReference type="HAMAP" id="MF_00795">
    <property type="entry name" value="CutC"/>
    <property type="match status" value="1"/>
</dbReference>
<dbReference type="PANTHER" id="PTHR12598:SF0">
    <property type="entry name" value="COPPER HOMEOSTASIS PROTEIN CUTC HOMOLOG"/>
    <property type="match status" value="1"/>
</dbReference>
<proteinExistence type="inferred from homology"/>
<gene>
    <name evidence="2" type="primary">cutC</name>
    <name evidence="3" type="ORF">NS263_01185</name>
</gene>
<dbReference type="InterPro" id="IPR005627">
    <property type="entry name" value="CutC-like"/>
</dbReference>
<evidence type="ECO:0000313" key="4">
    <source>
        <dbReference type="Proteomes" id="UP000078335"/>
    </source>
</evidence>
<evidence type="ECO:0000256" key="2">
    <source>
        <dbReference type="HAMAP-Rule" id="MF_00795"/>
    </source>
</evidence>
<comment type="subcellular location">
    <subcellularLocation>
        <location evidence="2">Cytoplasm</location>
    </subcellularLocation>
</comment>
<comment type="caution">
    <text evidence="3">The sequence shown here is derived from an EMBL/GenBank/DDBJ whole genome shotgun (WGS) entry which is preliminary data.</text>
</comment>
<comment type="similarity">
    <text evidence="1 2">Belongs to the CutC family.</text>
</comment>
<dbReference type="InterPro" id="IPR036822">
    <property type="entry name" value="CutC-like_dom_sf"/>
</dbReference>
<comment type="caution">
    <text evidence="2">Once thought to be involved in copper homeostasis, experiments in E.coli have shown this is not the case.</text>
</comment>
<dbReference type="Pfam" id="PF03932">
    <property type="entry name" value="CutC"/>
    <property type="match status" value="1"/>
</dbReference>
<evidence type="ECO:0000313" key="3">
    <source>
        <dbReference type="EMBL" id="KTR42681.1"/>
    </source>
</evidence>
<dbReference type="Gene3D" id="3.20.20.380">
    <property type="entry name" value="Copper homeostasis (CutC) domain"/>
    <property type="match status" value="1"/>
</dbReference>
<reference evidence="3 4" key="1">
    <citation type="journal article" date="2016" name="Front. Microbiol.">
        <title>Genomic Resource of Rice Seed Associated Bacteria.</title>
        <authorList>
            <person name="Midha S."/>
            <person name="Bansal K."/>
            <person name="Sharma S."/>
            <person name="Kumar N."/>
            <person name="Patil P.P."/>
            <person name="Chaudhry V."/>
            <person name="Patil P.B."/>
        </authorList>
    </citation>
    <scope>NUCLEOTIDE SEQUENCE [LARGE SCALE GENOMIC DNA]</scope>
    <source>
        <strain evidence="3 4">NS263</strain>
    </source>
</reference>
<name>A0ABR5SDU2_9MICO</name>